<proteinExistence type="predicted"/>
<feature type="compositionally biased region" description="Polar residues" evidence="1">
    <location>
        <begin position="100"/>
        <end position="115"/>
    </location>
</feature>
<dbReference type="EMBL" id="JBJKTR010000016">
    <property type="protein sequence ID" value="KAL3340327.1"/>
    <property type="molecule type" value="Genomic_DNA"/>
</dbReference>
<name>A0ABD2S9M8_9SOLN</name>
<accession>A0ABD2S9M8</accession>
<dbReference type="PANTHER" id="PTHR37613">
    <property type="entry name" value="DUF4378 DOMAIN PROTEIN"/>
    <property type="match status" value="1"/>
</dbReference>
<keyword evidence="3" id="KW-1185">Reference proteome</keyword>
<gene>
    <name evidence="2" type="ORF">AABB24_028786</name>
</gene>
<organism evidence="2 3">
    <name type="scientific">Solanum stoloniferum</name>
    <dbReference type="NCBI Taxonomy" id="62892"/>
    <lineage>
        <taxon>Eukaryota</taxon>
        <taxon>Viridiplantae</taxon>
        <taxon>Streptophyta</taxon>
        <taxon>Embryophyta</taxon>
        <taxon>Tracheophyta</taxon>
        <taxon>Spermatophyta</taxon>
        <taxon>Magnoliopsida</taxon>
        <taxon>eudicotyledons</taxon>
        <taxon>Gunneridae</taxon>
        <taxon>Pentapetalae</taxon>
        <taxon>asterids</taxon>
        <taxon>lamiids</taxon>
        <taxon>Solanales</taxon>
        <taxon>Solanaceae</taxon>
        <taxon>Solanoideae</taxon>
        <taxon>Solaneae</taxon>
        <taxon>Solanum</taxon>
    </lineage>
</organism>
<protein>
    <submittedName>
        <fullName evidence="2">Uncharacterized protein</fullName>
    </submittedName>
</protein>
<evidence type="ECO:0000313" key="3">
    <source>
        <dbReference type="Proteomes" id="UP001627284"/>
    </source>
</evidence>
<reference evidence="2 3" key="1">
    <citation type="submission" date="2024-05" db="EMBL/GenBank/DDBJ databases">
        <title>De novo assembly of an allotetraploid wild potato.</title>
        <authorList>
            <person name="Hosaka A.J."/>
        </authorList>
    </citation>
    <scope>NUCLEOTIDE SEQUENCE [LARGE SCALE GENOMIC DNA]</scope>
    <source>
        <tissue evidence="2">Young leaves</tissue>
    </source>
</reference>
<sequence length="147" mass="16933">MSKQLGQFLQEQQEPFTLQIYLLERGQFKNKHLISDRDFRCCSTNSSTYLFLKRSASCGAKKRRKQILNCSKIVKYVFNKLVTFSHNQKIKNLANDQEHNNSTSKNSNVTANDEKISSTSSRTVFNSCYDSSDADDNFLHEKQVTGF</sequence>
<evidence type="ECO:0000313" key="2">
    <source>
        <dbReference type="EMBL" id="KAL3340327.1"/>
    </source>
</evidence>
<feature type="region of interest" description="Disordered" evidence="1">
    <location>
        <begin position="93"/>
        <end position="115"/>
    </location>
</feature>
<comment type="caution">
    <text evidence="2">The sequence shown here is derived from an EMBL/GenBank/DDBJ whole genome shotgun (WGS) entry which is preliminary data.</text>
</comment>
<dbReference type="AlphaFoldDB" id="A0ABD2S9M8"/>
<dbReference type="PANTHER" id="PTHR37613:SF4">
    <property type="entry name" value="DUF4378 DOMAIN-CONTAINING PROTEIN"/>
    <property type="match status" value="1"/>
</dbReference>
<evidence type="ECO:0000256" key="1">
    <source>
        <dbReference type="SAM" id="MobiDB-lite"/>
    </source>
</evidence>
<dbReference type="Proteomes" id="UP001627284">
    <property type="component" value="Unassembled WGS sequence"/>
</dbReference>